<feature type="compositionally biased region" description="Basic and acidic residues" evidence="1">
    <location>
        <begin position="85"/>
        <end position="123"/>
    </location>
</feature>
<proteinExistence type="predicted"/>
<evidence type="ECO:0000313" key="2">
    <source>
        <dbReference type="EMBL" id="KAK9086055.1"/>
    </source>
</evidence>
<keyword evidence="3" id="KW-1185">Reference proteome</keyword>
<name>A0AAP0HKG9_9MAGN</name>
<evidence type="ECO:0000313" key="3">
    <source>
        <dbReference type="Proteomes" id="UP001417504"/>
    </source>
</evidence>
<organism evidence="2 3">
    <name type="scientific">Stephania japonica</name>
    <dbReference type="NCBI Taxonomy" id="461633"/>
    <lineage>
        <taxon>Eukaryota</taxon>
        <taxon>Viridiplantae</taxon>
        <taxon>Streptophyta</taxon>
        <taxon>Embryophyta</taxon>
        <taxon>Tracheophyta</taxon>
        <taxon>Spermatophyta</taxon>
        <taxon>Magnoliopsida</taxon>
        <taxon>Ranunculales</taxon>
        <taxon>Menispermaceae</taxon>
        <taxon>Menispermoideae</taxon>
        <taxon>Cissampelideae</taxon>
        <taxon>Stephania</taxon>
    </lineage>
</organism>
<dbReference type="AlphaFoldDB" id="A0AAP0HKG9"/>
<comment type="caution">
    <text evidence="2">The sequence shown here is derived from an EMBL/GenBank/DDBJ whole genome shotgun (WGS) entry which is preliminary data.</text>
</comment>
<feature type="region of interest" description="Disordered" evidence="1">
    <location>
        <begin position="74"/>
        <end position="123"/>
    </location>
</feature>
<dbReference type="Proteomes" id="UP001417504">
    <property type="component" value="Unassembled WGS sequence"/>
</dbReference>
<dbReference type="EMBL" id="JBBNAE010000011">
    <property type="protein sequence ID" value="KAK9086055.1"/>
    <property type="molecule type" value="Genomic_DNA"/>
</dbReference>
<sequence>MLQYMDRYRYLLQFSMDIAGTERLQIYYFVRGVEEVIASAIVSSGASTLQAMFERALTYETFLLQKNGIPVTASAGIERGQGSRPDGRSKRQCEESDRDSRSDHQDSRPRYEDRQWDRRTTER</sequence>
<evidence type="ECO:0000256" key="1">
    <source>
        <dbReference type="SAM" id="MobiDB-lite"/>
    </source>
</evidence>
<gene>
    <name evidence="2" type="ORF">Sjap_026466</name>
</gene>
<protein>
    <submittedName>
        <fullName evidence="2">Uncharacterized protein</fullName>
    </submittedName>
</protein>
<accession>A0AAP0HKG9</accession>
<reference evidence="2 3" key="1">
    <citation type="submission" date="2024-01" db="EMBL/GenBank/DDBJ databases">
        <title>Genome assemblies of Stephania.</title>
        <authorList>
            <person name="Yang L."/>
        </authorList>
    </citation>
    <scope>NUCLEOTIDE SEQUENCE [LARGE SCALE GENOMIC DNA]</scope>
    <source>
        <strain evidence="2">QJT</strain>
        <tissue evidence="2">Leaf</tissue>
    </source>
</reference>